<dbReference type="PROSITE" id="PS50212">
    <property type="entry name" value="RASGEF_NTER"/>
    <property type="match status" value="1"/>
</dbReference>
<dbReference type="InterPro" id="IPR001895">
    <property type="entry name" value="RASGEF_cat_dom"/>
</dbReference>
<feature type="region of interest" description="Disordered" evidence="3">
    <location>
        <begin position="1326"/>
        <end position="1345"/>
    </location>
</feature>
<dbReference type="InterPro" id="IPR002119">
    <property type="entry name" value="Histone_H2A"/>
</dbReference>
<evidence type="ECO:0000256" key="1">
    <source>
        <dbReference type="ARBA" id="ARBA00022658"/>
    </source>
</evidence>
<dbReference type="Gene3D" id="1.20.870.10">
    <property type="entry name" value="Son of sevenless (SoS) protein Chain: S domain 1"/>
    <property type="match status" value="1"/>
</dbReference>
<dbReference type="CDD" id="cd00155">
    <property type="entry name" value="RasGEF"/>
    <property type="match status" value="1"/>
</dbReference>
<name>A0A1B0CG82_LUTLO</name>
<feature type="domain" description="Ras-GEF" evidence="5">
    <location>
        <begin position="852"/>
        <end position="1089"/>
    </location>
</feature>
<dbReference type="Gene3D" id="1.20.900.10">
    <property type="entry name" value="Dbl homology (DH) domain"/>
    <property type="match status" value="1"/>
</dbReference>
<dbReference type="GO" id="GO:0005886">
    <property type="term" value="C:plasma membrane"/>
    <property type="evidence" value="ECO:0007669"/>
    <property type="project" value="TreeGrafter"/>
</dbReference>
<dbReference type="Pfam" id="PF00621">
    <property type="entry name" value="RhoGEF"/>
    <property type="match status" value="1"/>
</dbReference>
<feature type="compositionally biased region" description="Pro residues" evidence="3">
    <location>
        <begin position="1405"/>
        <end position="1418"/>
    </location>
</feature>
<reference evidence="8" key="1">
    <citation type="submission" date="2020-05" db="UniProtKB">
        <authorList>
            <consortium name="EnsemblMetazoa"/>
        </authorList>
    </citation>
    <scope>IDENTIFICATION</scope>
    <source>
        <strain evidence="8">Jacobina</strain>
    </source>
</reference>
<evidence type="ECO:0000256" key="3">
    <source>
        <dbReference type="SAM" id="MobiDB-lite"/>
    </source>
</evidence>
<sequence>MFSAQHESDGSDYNFEKFENAMKWKGVFVNSLRKVLEQVHPNMTAQDEALFYVESLCLRLLAMLCAKPPPHTIQWALTEAFETLDKSKKKKSVLPVDKVHSMLQKEVLQYKIDISVCVFLVAVLEYISADILKLAGNYVKNIKHIEISREDIEIAMCADKVLMDMFYQGDGSGSAAPSPLPPTPRISLSYEEVVKELIHDEKQYQRDLHMIIRVFREELVKIVNDSKELDAIFSNIIDIYEVTVTLLGSLEDVIEMSQEHTPPCVGSCFEELAEAAEFDVYAKYAREVTSPQSREALANLLARPESNSLMAAGHGFREAVKFYLPKLLLGPIWHAFLYLDYIKILMEKSPARDDQESFEQVQGLLKPLQCQLQYIVSTLPKESMVRMHSRQRRQIAFEKTRELHSTVEHWDKDVGQCCNEFIRDYIKILMEKSPARDDQESFEQVQGLLKPLQCQLQYIVSTLPKESMVRMHSRQRRQIAFEKTRELHSTVEHWDKDVGQCCNEFIREDTLAKFGSGKRITERKVYLFDGLFVLCKANTRRQTVSVGATQSYDFRMKERFFMRKVEVIDRQDTDELKHAFEISPRVQQAVVLMAKSTQHKNDWMADLIMVNTKPMLDRILDSILLDIEKKHPLKLPSQEIYKFAVPDSPNNIVLEERESTGVPLIKGATLCKLIERLTYHIYADLKFVRTFLTTYRSFCSPRELLTLLIQRFNIPDPSIVYDGSGLGTGSGTGEATDTDKLHKCSQREDYKRYKKEFMQPVQFRVLNVLRHWVDHHFYDFERDVELLENLLAFLMTVNDKSMRKWVDPFFKIVHRKNEQEENHKQITFSHSPPAIEYHLQVPENEFNLLTLHPLELARQLTLLEFEFYKNVKPSELVGSVWTKRDKELTSPNLLKIIKHTTNFTRWLEKSIIESENFEERVAMVTRAIEVMMVLLELNNFNGVLSVVSAMGSASVYRLKLTYQVIPERYKKCLEECRELNKDHFRKYQEKLRSINPPCVPFFGMYLTNILHIEEGNPDLLPNTELINFSKRRKVAEITGEIQQYQNQPYCLKTDPKIRRFLETLDPFEGKNDTDISNYLYNESLRIEPRGCKQAPKFPRRWPELTLKSPGIKPRRHNNSGSSMSLISLPGSLPYSHKSLTMSSEGDWSPTSSISQVSQEFTVFANVNLSGAHHSSLMNVSQPSTSLSMLPTSSSIDLTDQMSVTSVAGTNVPSSGVPELPKRSNSIISMASCNNIVIDTVKPILSPRSLDATVNCNTLPTRSSPVVSPKILPAFREDGDAPTLSPRSDRIGVMHRSVGEQESFRTPFQGASTTTIVRNCVRSSTTSITTNSEAEGQQLPGSPKVHSTADVVVATEVGPLPISPHVNVPNTLTFNHVPPPLPPRIRRREPLEGAQSAQVKQAPDAPQLPPRDLSPPPLPPRHHLAAARGQQQQQQEQMGSLYNNFERGDSTSSVETTPKHHLMLPHTSTIMMRRNSALDRSHGKTQSSGLPSPPAMSVTSVAGTNVPSSGVPELPKRSNSIISMASCNNIVIDTVKPILSPRSLDATVNCNTLPTRSSPVVSPKILPAFREDGDAPTLSPRSDRIGVMHRSVGDQESFRTPFQGASTTTIVRNCVRSSTTSITSIISPHTAIPKLPPKPKPPSSADRQTMFSYPGTTFD</sequence>
<feature type="domain" description="DH" evidence="6">
    <location>
        <begin position="189"/>
        <end position="375"/>
    </location>
</feature>
<dbReference type="VEuPathDB" id="VectorBase:LLOJ003383"/>
<dbReference type="SUPFAM" id="SSF50729">
    <property type="entry name" value="PH domain-like"/>
    <property type="match status" value="1"/>
</dbReference>
<accession>A0A1B0CG82</accession>
<dbReference type="InterPro" id="IPR055251">
    <property type="entry name" value="SOS1_NGEF_PH"/>
</dbReference>
<dbReference type="GO" id="GO:0003677">
    <property type="term" value="F:DNA binding"/>
    <property type="evidence" value="ECO:0007669"/>
    <property type="project" value="InterPro"/>
</dbReference>
<evidence type="ECO:0000313" key="9">
    <source>
        <dbReference type="Proteomes" id="UP000092461"/>
    </source>
</evidence>
<dbReference type="VEuPathDB" id="VectorBase:LLONM1_004194"/>
<organism evidence="8 9">
    <name type="scientific">Lutzomyia longipalpis</name>
    <name type="common">Sand fly</name>
    <dbReference type="NCBI Taxonomy" id="7200"/>
    <lineage>
        <taxon>Eukaryota</taxon>
        <taxon>Metazoa</taxon>
        <taxon>Ecdysozoa</taxon>
        <taxon>Arthropoda</taxon>
        <taxon>Hexapoda</taxon>
        <taxon>Insecta</taxon>
        <taxon>Pterygota</taxon>
        <taxon>Neoptera</taxon>
        <taxon>Endopterygota</taxon>
        <taxon>Diptera</taxon>
        <taxon>Nematocera</taxon>
        <taxon>Psychodoidea</taxon>
        <taxon>Psychodidae</taxon>
        <taxon>Lutzomyia</taxon>
        <taxon>Lutzomyia</taxon>
    </lineage>
</organism>
<dbReference type="Gene3D" id="1.10.840.10">
    <property type="entry name" value="Ras guanine-nucleotide exchange factors catalytic domain"/>
    <property type="match status" value="1"/>
</dbReference>
<dbReference type="CDD" id="cd01261">
    <property type="entry name" value="PH_SOS"/>
    <property type="match status" value="1"/>
</dbReference>
<dbReference type="Gene3D" id="2.30.29.30">
    <property type="entry name" value="Pleckstrin-homology domain (PH domain)/Phosphotyrosine-binding domain (PTB)"/>
    <property type="match status" value="1"/>
</dbReference>
<dbReference type="InterPro" id="IPR035899">
    <property type="entry name" value="DBL_dom_sf"/>
</dbReference>
<dbReference type="InterPro" id="IPR000219">
    <property type="entry name" value="DH_dom"/>
</dbReference>
<dbReference type="EMBL" id="AJWK01010823">
    <property type="status" value="NOT_ANNOTATED_CDS"/>
    <property type="molecule type" value="Genomic_DNA"/>
</dbReference>
<dbReference type="GO" id="GO:0005085">
    <property type="term" value="F:guanyl-nucleotide exchange factor activity"/>
    <property type="evidence" value="ECO:0007669"/>
    <property type="project" value="UniProtKB-KW"/>
</dbReference>
<feature type="domain" description="N-terminal Ras-GEF" evidence="7">
    <location>
        <begin position="661"/>
        <end position="817"/>
    </location>
</feature>
<dbReference type="CDD" id="cd00160">
    <property type="entry name" value="RhoGEF"/>
    <property type="match status" value="1"/>
</dbReference>
<evidence type="ECO:0000259" key="5">
    <source>
        <dbReference type="PROSITE" id="PS50009"/>
    </source>
</evidence>
<dbReference type="EMBL" id="AJWK01010826">
    <property type="status" value="NOT_ANNOTATED_CDS"/>
    <property type="molecule type" value="Genomic_DNA"/>
</dbReference>
<evidence type="ECO:0000313" key="8">
    <source>
        <dbReference type="EnsemblMetazoa" id="LLOJ003383-PA"/>
    </source>
</evidence>
<dbReference type="CDD" id="cd06224">
    <property type="entry name" value="REM"/>
    <property type="match status" value="1"/>
</dbReference>
<dbReference type="SUPFAM" id="SSF47113">
    <property type="entry name" value="Histone-fold"/>
    <property type="match status" value="1"/>
</dbReference>
<dbReference type="CDD" id="cd22915">
    <property type="entry name" value="HFD_SOS1_rpt2"/>
    <property type="match status" value="1"/>
</dbReference>
<dbReference type="PANTHER" id="PTHR23113">
    <property type="entry name" value="GUANINE NUCLEOTIDE EXCHANGE FACTOR"/>
    <property type="match status" value="1"/>
</dbReference>
<dbReference type="InterPro" id="IPR009072">
    <property type="entry name" value="Histone-fold"/>
</dbReference>
<dbReference type="SMART" id="SM00233">
    <property type="entry name" value="PH"/>
    <property type="match status" value="1"/>
</dbReference>
<dbReference type="PANTHER" id="PTHR23113:SF363">
    <property type="entry name" value="PROTEIN SON OF SEVENLESS"/>
    <property type="match status" value="1"/>
</dbReference>
<proteinExistence type="predicted"/>
<evidence type="ECO:0000259" key="6">
    <source>
        <dbReference type="PROSITE" id="PS50010"/>
    </source>
</evidence>
<dbReference type="PROSITE" id="PS50003">
    <property type="entry name" value="PH_DOMAIN"/>
    <property type="match status" value="1"/>
</dbReference>
<dbReference type="EMBL" id="AJWK01010824">
    <property type="status" value="NOT_ANNOTATED_CDS"/>
    <property type="molecule type" value="Genomic_DNA"/>
</dbReference>
<dbReference type="InterPro" id="IPR023578">
    <property type="entry name" value="Ras_GEF_dom_sf"/>
</dbReference>
<dbReference type="GO" id="GO:0007265">
    <property type="term" value="P:Ras protein signal transduction"/>
    <property type="evidence" value="ECO:0007669"/>
    <property type="project" value="TreeGrafter"/>
</dbReference>
<evidence type="ECO:0000259" key="7">
    <source>
        <dbReference type="PROSITE" id="PS50212"/>
    </source>
</evidence>
<feature type="compositionally biased region" description="Polar residues" evidence="3">
    <location>
        <begin position="1644"/>
        <end position="1658"/>
    </location>
</feature>
<dbReference type="Pfam" id="PF00618">
    <property type="entry name" value="RasGEF_N"/>
    <property type="match status" value="1"/>
</dbReference>
<dbReference type="InterPro" id="IPR019804">
    <property type="entry name" value="Ras_G-nucl-exch_fac_CS"/>
</dbReference>
<feature type="domain" description="PH" evidence="4">
    <location>
        <begin position="504"/>
        <end position="612"/>
    </location>
</feature>
<dbReference type="PROSITE" id="PS00720">
    <property type="entry name" value="RASGEF"/>
    <property type="match status" value="1"/>
</dbReference>
<feature type="region of interest" description="Disordered" evidence="3">
    <location>
        <begin position="1628"/>
        <end position="1658"/>
    </location>
</feature>
<dbReference type="GO" id="GO:0046982">
    <property type="term" value="F:protein heterodimerization activity"/>
    <property type="evidence" value="ECO:0007669"/>
    <property type="project" value="InterPro"/>
</dbReference>
<dbReference type="PROSITE" id="PS50010">
    <property type="entry name" value="DH_2"/>
    <property type="match status" value="1"/>
</dbReference>
<dbReference type="PROSITE" id="PS50009">
    <property type="entry name" value="RASGEF_CAT"/>
    <property type="match status" value="1"/>
</dbReference>
<dbReference type="InterPro" id="IPR008937">
    <property type="entry name" value="Ras-like_GEF"/>
</dbReference>
<dbReference type="EnsemblMetazoa" id="LLOJ003383-RA">
    <property type="protein sequence ID" value="LLOJ003383-PA"/>
    <property type="gene ID" value="LLOJ003383"/>
</dbReference>
<dbReference type="SMART" id="SM00325">
    <property type="entry name" value="RhoGEF"/>
    <property type="match status" value="1"/>
</dbReference>
<dbReference type="Proteomes" id="UP000092461">
    <property type="component" value="Unassembled WGS sequence"/>
</dbReference>
<keyword evidence="1 2" id="KW-0344">Guanine-nucleotide releasing factor</keyword>
<dbReference type="InterPro" id="IPR001849">
    <property type="entry name" value="PH_domain"/>
</dbReference>
<dbReference type="Gene3D" id="6.10.250.3060">
    <property type="match status" value="1"/>
</dbReference>
<dbReference type="Gene3D" id="1.10.20.10">
    <property type="entry name" value="Histone, subunit A"/>
    <property type="match status" value="1"/>
</dbReference>
<evidence type="ECO:0008006" key="10">
    <source>
        <dbReference type="Google" id="ProtNLM"/>
    </source>
</evidence>
<protein>
    <recommendedName>
        <fullName evidence="10">Protein son of sevenless</fullName>
    </recommendedName>
</protein>
<dbReference type="EMBL" id="AJWK01010825">
    <property type="status" value="NOT_ANNOTATED_CDS"/>
    <property type="molecule type" value="Genomic_DNA"/>
</dbReference>
<dbReference type="SMART" id="SM00229">
    <property type="entry name" value="RasGEFN"/>
    <property type="match status" value="1"/>
</dbReference>
<dbReference type="EMBL" id="AJWK01010827">
    <property type="status" value="NOT_ANNOTATED_CDS"/>
    <property type="molecule type" value="Genomic_DNA"/>
</dbReference>
<feature type="compositionally biased region" description="Low complexity" evidence="3">
    <location>
        <begin position="1425"/>
        <end position="1436"/>
    </location>
</feature>
<dbReference type="GO" id="GO:0030527">
    <property type="term" value="F:structural constituent of chromatin"/>
    <property type="evidence" value="ECO:0007669"/>
    <property type="project" value="InterPro"/>
</dbReference>
<dbReference type="SUPFAM" id="SSF48366">
    <property type="entry name" value="Ras GEF"/>
    <property type="match status" value="1"/>
</dbReference>
<feature type="region of interest" description="Disordered" evidence="3">
    <location>
        <begin position="1363"/>
        <end position="1465"/>
    </location>
</feature>
<evidence type="ECO:0000259" key="4">
    <source>
        <dbReference type="PROSITE" id="PS50003"/>
    </source>
</evidence>
<dbReference type="SMART" id="SM00147">
    <property type="entry name" value="RasGEF"/>
    <property type="match status" value="1"/>
</dbReference>
<dbReference type="Pfam" id="PF00617">
    <property type="entry name" value="RasGEF"/>
    <property type="match status" value="1"/>
</dbReference>
<dbReference type="GO" id="GO:0000786">
    <property type="term" value="C:nucleosome"/>
    <property type="evidence" value="ECO:0007669"/>
    <property type="project" value="InterPro"/>
</dbReference>
<dbReference type="Pfam" id="PF22697">
    <property type="entry name" value="SOS1_NGEF_PH"/>
    <property type="match status" value="1"/>
</dbReference>
<dbReference type="SUPFAM" id="SSF48065">
    <property type="entry name" value="DBL homology domain (DH-domain)"/>
    <property type="match status" value="1"/>
</dbReference>
<evidence type="ECO:0000256" key="2">
    <source>
        <dbReference type="PROSITE-ProRule" id="PRU00168"/>
    </source>
</evidence>
<dbReference type="InterPro" id="IPR000651">
    <property type="entry name" value="Ras-like_Gua-exchang_fac_N"/>
</dbReference>
<dbReference type="InterPro" id="IPR011993">
    <property type="entry name" value="PH-like_dom_sf"/>
</dbReference>
<dbReference type="PRINTS" id="PR00620">
    <property type="entry name" value="HISTONEH2A"/>
</dbReference>
<dbReference type="InterPro" id="IPR036964">
    <property type="entry name" value="RASGEF_cat_dom_sf"/>
</dbReference>
<keyword evidence="9" id="KW-1185">Reference proteome</keyword>